<feature type="region of interest" description="Disordered" evidence="1">
    <location>
        <begin position="194"/>
        <end position="227"/>
    </location>
</feature>
<accession>A0AAJ0HZX5</accession>
<feature type="compositionally biased region" description="Basic and acidic residues" evidence="1">
    <location>
        <begin position="208"/>
        <end position="221"/>
    </location>
</feature>
<dbReference type="Proteomes" id="UP001285908">
    <property type="component" value="Unassembled WGS sequence"/>
</dbReference>
<feature type="compositionally biased region" description="Polar residues" evidence="1">
    <location>
        <begin position="113"/>
        <end position="129"/>
    </location>
</feature>
<sequence length="311" mass="32837">MSIDGSRVGIAIAVGGFVCSSLPHVILGISGGFLAGLAGILLKSGAQEIVDPEMLKGSTKTHSTLLRTTGAVLFRTKANHKSGLMTNAKRPTSYPLSGSVPPVGAGMEGRMDASTTSLDNSTRLTSTGNDRGEPPTAAARLTNLSRCFLHYLATTWSALWIGIVSFELGGLANGPISQIVNNREFRARCVDSASGIEGMPTNPTASRQAREAGSRIQEPQHPKSNGGAGLRFGGTCEYSVQRIQFSPGFIHNDHRSLGNQKGCWHPGQQGDKPHPTHACHLQPPSTYQNLHLHLALSVSCTVLQRTGEGPA</sequence>
<dbReference type="EMBL" id="JAULSX010000009">
    <property type="protein sequence ID" value="KAK3486149.1"/>
    <property type="molecule type" value="Genomic_DNA"/>
</dbReference>
<reference evidence="2 3" key="1">
    <citation type="journal article" date="2023" name="Mol. Phylogenet. Evol.">
        <title>Genome-scale phylogeny and comparative genomics of the fungal order Sordariales.</title>
        <authorList>
            <person name="Hensen N."/>
            <person name="Bonometti L."/>
            <person name="Westerberg I."/>
            <person name="Brannstrom I.O."/>
            <person name="Guillou S."/>
            <person name="Cros-Aarteil S."/>
            <person name="Calhoun S."/>
            <person name="Haridas S."/>
            <person name="Kuo A."/>
            <person name="Mondo S."/>
            <person name="Pangilinan J."/>
            <person name="Riley R."/>
            <person name="LaButti K."/>
            <person name="Andreopoulos B."/>
            <person name="Lipzen A."/>
            <person name="Chen C."/>
            <person name="Yan M."/>
            <person name="Daum C."/>
            <person name="Ng V."/>
            <person name="Clum A."/>
            <person name="Steindorff A."/>
            <person name="Ohm R.A."/>
            <person name="Martin F."/>
            <person name="Silar P."/>
            <person name="Natvig D.O."/>
            <person name="Lalanne C."/>
            <person name="Gautier V."/>
            <person name="Ament-Velasquez S.L."/>
            <person name="Kruys A."/>
            <person name="Hutchinson M.I."/>
            <person name="Powell A.J."/>
            <person name="Barry K."/>
            <person name="Miller A.N."/>
            <person name="Grigoriev I.V."/>
            <person name="Debuchy R."/>
            <person name="Gladieux P."/>
            <person name="Hiltunen Thoren M."/>
            <person name="Johannesson H."/>
        </authorList>
    </citation>
    <scope>NUCLEOTIDE SEQUENCE [LARGE SCALE GENOMIC DNA]</scope>
    <source>
        <strain evidence="2 3">FGSC 10403</strain>
    </source>
</reference>
<keyword evidence="3" id="KW-1185">Reference proteome</keyword>
<organism evidence="2 3">
    <name type="scientific">Neurospora hispaniola</name>
    <dbReference type="NCBI Taxonomy" id="588809"/>
    <lineage>
        <taxon>Eukaryota</taxon>
        <taxon>Fungi</taxon>
        <taxon>Dikarya</taxon>
        <taxon>Ascomycota</taxon>
        <taxon>Pezizomycotina</taxon>
        <taxon>Sordariomycetes</taxon>
        <taxon>Sordariomycetidae</taxon>
        <taxon>Sordariales</taxon>
        <taxon>Sordariaceae</taxon>
        <taxon>Neurospora</taxon>
    </lineage>
</organism>
<dbReference type="GeneID" id="87876891"/>
<name>A0AAJ0HZX5_9PEZI</name>
<evidence type="ECO:0000313" key="3">
    <source>
        <dbReference type="Proteomes" id="UP001285908"/>
    </source>
</evidence>
<evidence type="ECO:0000256" key="1">
    <source>
        <dbReference type="SAM" id="MobiDB-lite"/>
    </source>
</evidence>
<dbReference type="AlphaFoldDB" id="A0AAJ0HZX5"/>
<gene>
    <name evidence="2" type="ORF">B0T23DRAFT_408202</name>
</gene>
<protein>
    <submittedName>
        <fullName evidence="2">Uncharacterized protein</fullName>
    </submittedName>
</protein>
<comment type="caution">
    <text evidence="2">The sequence shown here is derived from an EMBL/GenBank/DDBJ whole genome shotgun (WGS) entry which is preliminary data.</text>
</comment>
<evidence type="ECO:0000313" key="2">
    <source>
        <dbReference type="EMBL" id="KAK3486149.1"/>
    </source>
</evidence>
<dbReference type="RefSeq" id="XP_062688912.1">
    <property type="nucleotide sequence ID" value="XM_062839269.1"/>
</dbReference>
<feature type="region of interest" description="Disordered" evidence="1">
    <location>
        <begin position="112"/>
        <end position="137"/>
    </location>
</feature>
<proteinExistence type="predicted"/>